<name>A0AAD9PQ64_ACRCE</name>
<feature type="compositionally biased region" description="Basic and acidic residues" evidence="1">
    <location>
        <begin position="182"/>
        <end position="193"/>
    </location>
</feature>
<keyword evidence="3" id="KW-1185">Reference proteome</keyword>
<feature type="region of interest" description="Disordered" evidence="1">
    <location>
        <begin position="182"/>
        <end position="216"/>
    </location>
</feature>
<organism evidence="2 3">
    <name type="scientific">Acropora cervicornis</name>
    <name type="common">Staghorn coral</name>
    <dbReference type="NCBI Taxonomy" id="6130"/>
    <lineage>
        <taxon>Eukaryota</taxon>
        <taxon>Metazoa</taxon>
        <taxon>Cnidaria</taxon>
        <taxon>Anthozoa</taxon>
        <taxon>Hexacorallia</taxon>
        <taxon>Scleractinia</taxon>
        <taxon>Astrocoeniina</taxon>
        <taxon>Acroporidae</taxon>
        <taxon>Acropora</taxon>
    </lineage>
</organism>
<dbReference type="EMBL" id="JARQWQ010000231">
    <property type="protein sequence ID" value="KAK2546983.1"/>
    <property type="molecule type" value="Genomic_DNA"/>
</dbReference>
<evidence type="ECO:0000313" key="2">
    <source>
        <dbReference type="EMBL" id="KAK2546983.1"/>
    </source>
</evidence>
<dbReference type="AlphaFoldDB" id="A0AAD9PQ64"/>
<dbReference type="PANTHER" id="PTHR33309">
    <property type="entry name" value="KERATIN, ULTRA HIGH-SULFUR MATRIX PROTEIN-LIKE"/>
    <property type="match status" value="1"/>
</dbReference>
<sequence length="237" mass="27802">MVWTDKHNEIFVAEMYLHEPWKYKKGFKERGNVWDMISESLNSNDHPKFAVCLKSVRDHYNHLEKEQRRKIREEQKASGIAPEHSVFDDSMEDIIERFKARDEEDQRQVAAYKEKADADAAVAADMRKASMETFSQTKKRKGEQEVKKSKRATGSDTVAFLREKAELDAELKREELKIREQELRDKKAERDNLHAQQQTMSALLHESMQQQQQQQAQLMQQIQLQNAALISLLSKQK</sequence>
<reference evidence="2" key="2">
    <citation type="journal article" date="2023" name="Science">
        <title>Genomic signatures of disease resistance in endangered staghorn corals.</title>
        <authorList>
            <person name="Vollmer S.V."/>
            <person name="Selwyn J.D."/>
            <person name="Despard B.A."/>
            <person name="Roesel C.L."/>
        </authorList>
    </citation>
    <scope>NUCLEOTIDE SEQUENCE</scope>
    <source>
        <strain evidence="2">K2</strain>
    </source>
</reference>
<evidence type="ECO:0000256" key="1">
    <source>
        <dbReference type="SAM" id="MobiDB-lite"/>
    </source>
</evidence>
<gene>
    <name evidence="2" type="ORF">P5673_033260</name>
</gene>
<feature type="compositionally biased region" description="Low complexity" evidence="1">
    <location>
        <begin position="207"/>
        <end position="216"/>
    </location>
</feature>
<feature type="region of interest" description="Disordered" evidence="1">
    <location>
        <begin position="132"/>
        <end position="153"/>
    </location>
</feature>
<dbReference type="Proteomes" id="UP001249851">
    <property type="component" value="Unassembled WGS sequence"/>
</dbReference>
<proteinExistence type="predicted"/>
<reference evidence="2" key="1">
    <citation type="journal article" date="2023" name="G3 (Bethesda)">
        <title>Whole genome assembly and annotation of the endangered Caribbean coral Acropora cervicornis.</title>
        <authorList>
            <person name="Selwyn J.D."/>
            <person name="Vollmer S.V."/>
        </authorList>
    </citation>
    <scope>NUCLEOTIDE SEQUENCE</scope>
    <source>
        <strain evidence="2">K2</strain>
    </source>
</reference>
<dbReference type="PANTHER" id="PTHR33309:SF1">
    <property type="entry name" value="MYB_SANT-LIKE DNA-BINDING DOMAIN-CONTAINING PROTEIN"/>
    <property type="match status" value="1"/>
</dbReference>
<protein>
    <submittedName>
        <fullName evidence="2">Uncharacterized protein</fullName>
    </submittedName>
</protein>
<comment type="caution">
    <text evidence="2">The sequence shown here is derived from an EMBL/GenBank/DDBJ whole genome shotgun (WGS) entry which is preliminary data.</text>
</comment>
<evidence type="ECO:0000313" key="3">
    <source>
        <dbReference type="Proteomes" id="UP001249851"/>
    </source>
</evidence>
<accession>A0AAD9PQ64</accession>